<evidence type="ECO:0000313" key="3">
    <source>
        <dbReference type="Proteomes" id="UP001148125"/>
    </source>
</evidence>
<evidence type="ECO:0000256" key="1">
    <source>
        <dbReference type="SAM" id="Phobius"/>
    </source>
</evidence>
<evidence type="ECO:0000313" key="2">
    <source>
        <dbReference type="EMBL" id="MDE5415274.1"/>
    </source>
</evidence>
<dbReference type="Proteomes" id="UP001148125">
    <property type="component" value="Unassembled WGS sequence"/>
</dbReference>
<reference evidence="2" key="1">
    <citation type="submission" date="2024-05" db="EMBL/GenBank/DDBJ databases">
        <title>Alkalihalobacillus sp. strain MEB203 novel alkaliphilic bacterium from Lonar Lake, India.</title>
        <authorList>
            <person name="Joshi A."/>
            <person name="Thite S."/>
            <person name="Mengade P."/>
        </authorList>
    </citation>
    <scope>NUCLEOTIDE SEQUENCE</scope>
    <source>
        <strain evidence="2">MEB 203</strain>
    </source>
</reference>
<evidence type="ECO:0008006" key="4">
    <source>
        <dbReference type="Google" id="ProtNLM"/>
    </source>
</evidence>
<comment type="caution">
    <text evidence="2">The sequence shown here is derived from an EMBL/GenBank/DDBJ whole genome shotgun (WGS) entry which is preliminary data.</text>
</comment>
<sequence length="207" mass="23608">MIAVYVYLGVLVLLLIGEFIKSISLNKNNGVFVQSKFSIWLSILPTLLVFPLQEGLDDQFLLTMYIVVIGVSLLFLLMKIANIGYITIYKSTGHRTADVIRKVLQARHISFTEKEHTIDYCEITFTLPDNQLMISVEWTESESVFTTVKVHFKKAWKYPDAEVLREDIVEQLRLDLGDRSFSTKVWLQIAGVVTGLTALMTFLLLVN</sequence>
<organism evidence="2 3">
    <name type="scientific">Alkalihalobacterium chitinilyticum</name>
    <dbReference type="NCBI Taxonomy" id="2980103"/>
    <lineage>
        <taxon>Bacteria</taxon>
        <taxon>Bacillati</taxon>
        <taxon>Bacillota</taxon>
        <taxon>Bacilli</taxon>
        <taxon>Bacillales</taxon>
        <taxon>Bacillaceae</taxon>
        <taxon>Alkalihalobacterium</taxon>
    </lineage>
</organism>
<feature type="transmembrane region" description="Helical" evidence="1">
    <location>
        <begin position="185"/>
        <end position="206"/>
    </location>
</feature>
<gene>
    <name evidence="2" type="ORF">N7Z68_18095</name>
</gene>
<dbReference type="EMBL" id="JAOTPO010000014">
    <property type="protein sequence ID" value="MDE5415274.1"/>
    <property type="molecule type" value="Genomic_DNA"/>
</dbReference>
<feature type="transmembrane region" description="Helical" evidence="1">
    <location>
        <begin position="6"/>
        <end position="25"/>
    </location>
</feature>
<protein>
    <recommendedName>
        <fullName evidence="4">DUF3592 domain-containing protein</fullName>
    </recommendedName>
</protein>
<feature type="transmembrane region" description="Helical" evidence="1">
    <location>
        <begin position="59"/>
        <end position="78"/>
    </location>
</feature>
<keyword evidence="1" id="KW-0472">Membrane</keyword>
<proteinExistence type="predicted"/>
<feature type="transmembrane region" description="Helical" evidence="1">
    <location>
        <begin position="37"/>
        <end position="53"/>
    </location>
</feature>
<keyword evidence="1" id="KW-1133">Transmembrane helix</keyword>
<name>A0ABT5VLX3_9BACI</name>
<keyword evidence="1" id="KW-0812">Transmembrane</keyword>
<keyword evidence="3" id="KW-1185">Reference proteome</keyword>
<accession>A0ABT5VLX3</accession>
<dbReference type="RefSeq" id="WP_275119879.1">
    <property type="nucleotide sequence ID" value="NZ_JAOTPO010000014.1"/>
</dbReference>